<reference evidence="3" key="1">
    <citation type="submission" date="2016-11" db="EMBL/GenBank/DDBJ databases">
        <authorList>
            <person name="Varghese N."/>
            <person name="Submissions S."/>
        </authorList>
    </citation>
    <scope>NUCLEOTIDE SEQUENCE [LARGE SCALE GENOMIC DNA]</scope>
    <source>
        <strain evidence="3">DSM 16990</strain>
    </source>
</reference>
<evidence type="ECO:0000313" key="2">
    <source>
        <dbReference type="EMBL" id="SHE73304.1"/>
    </source>
</evidence>
<keyword evidence="1" id="KW-0812">Transmembrane</keyword>
<accession>A0A1M4VW99</accession>
<keyword evidence="1" id="KW-1133">Transmembrane helix</keyword>
<dbReference type="AlphaFoldDB" id="A0A1M4VW99"/>
<dbReference type="STRING" id="288992.SAMN04488522_1011047"/>
<dbReference type="PANTHER" id="PTHR37947:SF1">
    <property type="entry name" value="BLL2462 PROTEIN"/>
    <property type="match status" value="1"/>
</dbReference>
<evidence type="ECO:0000313" key="3">
    <source>
        <dbReference type="Proteomes" id="UP000184287"/>
    </source>
</evidence>
<name>A0A1M4VW99_9SPHI</name>
<sequence length="594" mass="66994">MEFKYIAILLCLILGVFLSLKEWRRSNKARLIWRLAASYLAIVCFALFIFPISYQVKRAERPHELNVLTEGVSKDTINSLKGRIVTTDVRFDQALKVPRLSLLPDLSYFLKSQPDLNHLNIYGYGLPAAQLAELKDYQLNFHPAAQPEGLISGNWNSRLSDAEQLTLQGVYHHSGALPVKLFLQGLGANLDSVTIKTKGEHTFSLKGRPKQSGRAVYQVIALQGKDTLANEPVPVQVQPAAPLKVLMLAAYPDFEYKFLKDWFFEKKYPVIFRSRISKDKYSTDFLNTERSNVNKVTVTLLSKIDVLILDEDELAALSGAELAAINTAVDGGLGLFFRLTGLKASSAIGRSFSRYESPGLKNKSLTIGFPGEERLFHPLPFEQLLFLKPGINDQPLVVENTGKVLVNSRISGMGKVVAALVPATYHWLLNGQAADYSAFWSEIMTHTARKTYLSESWVMEPAKPMARQRLNITVDQSAANKAALVALNGSRLSPLQNPELPFQWQATSWATEEGWNRMSINGKTEFFYVYREKDWKTENQVAKLKVTSTFIKAQEKSRKSLETSVLIEKPVSLWWFFIPFLIAVTFLWYETKLL</sequence>
<evidence type="ECO:0000256" key="1">
    <source>
        <dbReference type="SAM" id="Phobius"/>
    </source>
</evidence>
<dbReference type="PANTHER" id="PTHR37947">
    <property type="entry name" value="BLL2462 PROTEIN"/>
    <property type="match status" value="1"/>
</dbReference>
<dbReference type="RefSeq" id="WP_073228246.1">
    <property type="nucleotide sequence ID" value="NZ_FQUQ01000001.1"/>
</dbReference>
<proteinExistence type="predicted"/>
<feature type="transmembrane region" description="Helical" evidence="1">
    <location>
        <begin position="6"/>
        <end position="23"/>
    </location>
</feature>
<feature type="transmembrane region" description="Helical" evidence="1">
    <location>
        <begin position="35"/>
        <end position="54"/>
    </location>
</feature>
<gene>
    <name evidence="2" type="ORF">SAMN04488522_1011047</name>
</gene>
<dbReference type="OrthoDB" id="980086at2"/>
<keyword evidence="1" id="KW-0472">Membrane</keyword>
<feature type="transmembrane region" description="Helical" evidence="1">
    <location>
        <begin position="572"/>
        <end position="589"/>
    </location>
</feature>
<dbReference type="EMBL" id="FQUQ01000001">
    <property type="protein sequence ID" value="SHE73304.1"/>
    <property type="molecule type" value="Genomic_DNA"/>
</dbReference>
<dbReference type="Proteomes" id="UP000184287">
    <property type="component" value="Unassembled WGS sequence"/>
</dbReference>
<dbReference type="SUPFAM" id="SSF52317">
    <property type="entry name" value="Class I glutamine amidotransferase-like"/>
    <property type="match status" value="1"/>
</dbReference>
<protein>
    <submittedName>
        <fullName evidence="2">Uncharacterized protein</fullName>
    </submittedName>
</protein>
<organism evidence="2 3">
    <name type="scientific">Pedobacter caeni</name>
    <dbReference type="NCBI Taxonomy" id="288992"/>
    <lineage>
        <taxon>Bacteria</taxon>
        <taxon>Pseudomonadati</taxon>
        <taxon>Bacteroidota</taxon>
        <taxon>Sphingobacteriia</taxon>
        <taxon>Sphingobacteriales</taxon>
        <taxon>Sphingobacteriaceae</taxon>
        <taxon>Pedobacter</taxon>
    </lineage>
</organism>
<dbReference type="InterPro" id="IPR029062">
    <property type="entry name" value="Class_I_gatase-like"/>
</dbReference>
<keyword evidence="3" id="KW-1185">Reference proteome</keyword>